<proteinExistence type="inferred from homology"/>
<dbReference type="Gene3D" id="3.40.1620.10">
    <property type="entry name" value="YefM-like domain"/>
    <property type="match status" value="1"/>
</dbReference>
<evidence type="ECO:0008006" key="4">
    <source>
        <dbReference type="Google" id="ProtNLM"/>
    </source>
</evidence>
<evidence type="ECO:0000313" key="3">
    <source>
        <dbReference type="EMBL" id="CAA9538955.1"/>
    </source>
</evidence>
<comment type="similarity">
    <text evidence="1">Belongs to the phD/YefM antitoxin family.</text>
</comment>
<dbReference type="SUPFAM" id="SSF143120">
    <property type="entry name" value="YefM-like"/>
    <property type="match status" value="1"/>
</dbReference>
<accession>A0A6J4U3G1</accession>
<evidence type="ECO:0000256" key="1">
    <source>
        <dbReference type="ARBA" id="ARBA00009981"/>
    </source>
</evidence>
<dbReference type="EMBL" id="CADCWD010000061">
    <property type="protein sequence ID" value="CAA9538955.1"/>
    <property type="molecule type" value="Genomic_DNA"/>
</dbReference>
<feature type="region of interest" description="Disordered" evidence="2">
    <location>
        <begin position="66"/>
        <end position="89"/>
    </location>
</feature>
<protein>
    <recommendedName>
        <fullName evidence="4">Antitoxin</fullName>
    </recommendedName>
</protein>
<reference evidence="3" key="1">
    <citation type="submission" date="2020-02" db="EMBL/GenBank/DDBJ databases">
        <authorList>
            <person name="Meier V. D."/>
        </authorList>
    </citation>
    <scope>NUCLEOTIDE SEQUENCE</scope>
    <source>
        <strain evidence="3">AVDCRST_MAG23</strain>
    </source>
</reference>
<organism evidence="3">
    <name type="scientific">uncultured Sphingosinicella sp</name>
    <dbReference type="NCBI Taxonomy" id="478748"/>
    <lineage>
        <taxon>Bacteria</taxon>
        <taxon>Pseudomonadati</taxon>
        <taxon>Pseudomonadota</taxon>
        <taxon>Alphaproteobacteria</taxon>
        <taxon>Sphingomonadales</taxon>
        <taxon>Sphingosinicellaceae</taxon>
        <taxon>Sphingosinicella</taxon>
        <taxon>environmental samples</taxon>
    </lineage>
</organism>
<name>A0A6J4U3G1_9SPHN</name>
<evidence type="ECO:0000256" key="2">
    <source>
        <dbReference type="SAM" id="MobiDB-lite"/>
    </source>
</evidence>
<sequence>MGKMIGAAEFKAKCLSIMREVEQTGEAVTVTQRGRPMVEIKPAQAPTKQKLFFGCMKGTMRIIHPDDDLTSPAYDQPWNAEKGLWEAEE</sequence>
<dbReference type="InterPro" id="IPR036165">
    <property type="entry name" value="YefM-like_sf"/>
</dbReference>
<dbReference type="NCBIfam" id="TIGR01552">
    <property type="entry name" value="phd_fam"/>
    <property type="match status" value="1"/>
</dbReference>
<dbReference type="AlphaFoldDB" id="A0A6J4U3G1"/>
<gene>
    <name evidence="3" type="ORF">AVDCRST_MAG23-1731</name>
</gene>